<feature type="region of interest" description="Disordered" evidence="1">
    <location>
        <begin position="468"/>
        <end position="568"/>
    </location>
</feature>
<feature type="region of interest" description="Disordered" evidence="1">
    <location>
        <begin position="135"/>
        <end position="183"/>
    </location>
</feature>
<organism evidence="2 3">
    <name type="scientific">Nocardia suismassiliense</name>
    <dbReference type="NCBI Taxonomy" id="2077092"/>
    <lineage>
        <taxon>Bacteria</taxon>
        <taxon>Bacillati</taxon>
        <taxon>Actinomycetota</taxon>
        <taxon>Actinomycetes</taxon>
        <taxon>Mycobacteriales</taxon>
        <taxon>Nocardiaceae</taxon>
        <taxon>Nocardia</taxon>
    </lineage>
</organism>
<comment type="caution">
    <text evidence="2">The sequence shown here is derived from an EMBL/GenBank/DDBJ whole genome shotgun (WGS) entry which is preliminary data.</text>
</comment>
<dbReference type="EMBL" id="JBIAPI010000001">
    <property type="protein sequence ID" value="MFF3221720.1"/>
    <property type="molecule type" value="Genomic_DNA"/>
</dbReference>
<keyword evidence="3" id="KW-1185">Reference proteome</keyword>
<evidence type="ECO:0000256" key="1">
    <source>
        <dbReference type="SAM" id="MobiDB-lite"/>
    </source>
</evidence>
<dbReference type="RefSeq" id="WP_387712994.1">
    <property type="nucleotide sequence ID" value="NZ_JBIAPI010000001.1"/>
</dbReference>
<evidence type="ECO:0000313" key="2">
    <source>
        <dbReference type="EMBL" id="MFF3221720.1"/>
    </source>
</evidence>
<evidence type="ECO:0000313" key="3">
    <source>
        <dbReference type="Proteomes" id="UP001601948"/>
    </source>
</evidence>
<proteinExistence type="predicted"/>
<feature type="region of interest" description="Disordered" evidence="1">
    <location>
        <begin position="1"/>
        <end position="42"/>
    </location>
</feature>
<accession>A0ABW6QLX5</accession>
<feature type="compositionally biased region" description="Low complexity" evidence="1">
    <location>
        <begin position="160"/>
        <end position="170"/>
    </location>
</feature>
<sequence length="829" mass="81053">MSSDVRTPPDSRRPSVRPPVMAMPDILAMSNSGQPGPGQKVSLPSGAVWEGGKVTGTSVITLPGDEPILVAGDSSVSANGITGDSVQIGSLTQAFQEILGAVPKFFANWVATGALNRYDPDGKAAKSRTRIVRVSSKATLSGPARNRNGDNDSGDEVSDDSGVPDSGVEGRTPQRFANGGMVYGPGGPRQDQVLARLSPGEFVVNAAATSNALPLLAAINGGWVPSPAYLGGMLPGFADGGLVGAGGSVAQSWRDLLRNPVAPTSPDAAFRPQDFGLFGMVADVLGGIGNAAINAGGAAGAALGSIVAPAFGPGGVLNSVLGSGGAAGAPTQESVTRSDSPDLGEPNPLGAAMRVRSEGTPGALGFGRAYQAPIGNMPTGNEAGQSTAARTGGLNPLGSLSTALATGIVGAATQAGSQVGAALGSVLAPALGPDGALAPVIGAQLGSLIGAKFGGSLSASMTLSGESGGAGLGTSGPTSVGTGENGSGDGGNSFVPQPTDESVAGASGGGPGGGSYTYGGVPSATPSPTGSYLVRNRPSKNGQSGNPGDPSSVDVPLTDSPTGGTPAVGAAGFGAQSLALSDEIYDPYTSSFKDLLNVAGGQLGGDAASVLAPLLGPNGNAIIEAGAQFGAEQGDALGDLYKSVDPEGKWSSSIAAVVKEYTGIDWNPTGTQSATPQMTRDQQAGLAALQGGISGLQQNGLVGGITGAIKGAASTVGSTIGTAAGTLVAPFLGPLGALAPAIGSMIGSMVAGTAAEFITKPIEIVASGVKEELGTGFGLTNLAKGPGGRTARGDIYNFNGMDPKSAAIAVERVRRRRTVAQQRGGGLGR</sequence>
<feature type="region of interest" description="Disordered" evidence="1">
    <location>
        <begin position="327"/>
        <end position="355"/>
    </location>
</feature>
<name>A0ABW6QLX5_9NOCA</name>
<dbReference type="Proteomes" id="UP001601948">
    <property type="component" value="Unassembled WGS sequence"/>
</dbReference>
<gene>
    <name evidence="2" type="ORF">ACFYV7_02895</name>
</gene>
<feature type="compositionally biased region" description="Gly residues" evidence="1">
    <location>
        <begin position="506"/>
        <end position="517"/>
    </location>
</feature>
<reference evidence="2 3" key="1">
    <citation type="submission" date="2024-10" db="EMBL/GenBank/DDBJ databases">
        <title>The Natural Products Discovery Center: Release of the First 8490 Sequenced Strains for Exploring Actinobacteria Biosynthetic Diversity.</title>
        <authorList>
            <person name="Kalkreuter E."/>
            <person name="Kautsar S.A."/>
            <person name="Yang D."/>
            <person name="Bader C.D."/>
            <person name="Teijaro C.N."/>
            <person name="Fluegel L."/>
            <person name="Davis C.M."/>
            <person name="Simpson J.R."/>
            <person name="Lauterbach L."/>
            <person name="Steele A.D."/>
            <person name="Gui C."/>
            <person name="Meng S."/>
            <person name="Li G."/>
            <person name="Viehrig K."/>
            <person name="Ye F."/>
            <person name="Su P."/>
            <person name="Kiefer A.F."/>
            <person name="Nichols A."/>
            <person name="Cepeda A.J."/>
            <person name="Yan W."/>
            <person name="Fan B."/>
            <person name="Jiang Y."/>
            <person name="Adhikari A."/>
            <person name="Zheng C.-J."/>
            <person name="Schuster L."/>
            <person name="Cowan T.M."/>
            <person name="Smanski M.J."/>
            <person name="Chevrette M.G."/>
            <person name="De Carvalho L.P.S."/>
            <person name="Shen B."/>
        </authorList>
    </citation>
    <scope>NUCLEOTIDE SEQUENCE [LARGE SCALE GENOMIC DNA]</scope>
    <source>
        <strain evidence="2 3">NPDC003040</strain>
    </source>
</reference>
<protein>
    <submittedName>
        <fullName evidence="2">Uncharacterized protein</fullName>
    </submittedName>
</protein>